<name>A0ACB8T944_9AGAM</name>
<accession>A0ACB8T944</accession>
<evidence type="ECO:0000313" key="2">
    <source>
        <dbReference type="Proteomes" id="UP000814140"/>
    </source>
</evidence>
<protein>
    <submittedName>
        <fullName evidence="1">Uncharacterized protein</fullName>
    </submittedName>
</protein>
<dbReference type="EMBL" id="MU277198">
    <property type="protein sequence ID" value="KAI0064551.1"/>
    <property type="molecule type" value="Genomic_DNA"/>
</dbReference>
<proteinExistence type="predicted"/>
<sequence length="183" mass="20357">MKRNFIARPCMARSHSRFICSFIASHTLYTDVSIIHPSRTVGYTCRSPAQNLTSSEKWPASICDILCGPEDEIQILQRIGHNLQADFLLDRHHRSSICAGRRCANTVHGARQCYRIERIEPKLSQCRGDMVNSERNSDSDDACSPFGILKRKQDSFSVADLYKKIVVLVSSARATGAISSGPG</sequence>
<evidence type="ECO:0000313" key="1">
    <source>
        <dbReference type="EMBL" id="KAI0064551.1"/>
    </source>
</evidence>
<dbReference type="Proteomes" id="UP000814140">
    <property type="component" value="Unassembled WGS sequence"/>
</dbReference>
<keyword evidence="2" id="KW-1185">Reference proteome</keyword>
<reference evidence="1" key="2">
    <citation type="journal article" date="2022" name="New Phytol.">
        <title>Evolutionary transition to the ectomycorrhizal habit in the genomes of a hyperdiverse lineage of mushroom-forming fungi.</title>
        <authorList>
            <person name="Looney B."/>
            <person name="Miyauchi S."/>
            <person name="Morin E."/>
            <person name="Drula E."/>
            <person name="Courty P.E."/>
            <person name="Kohler A."/>
            <person name="Kuo A."/>
            <person name="LaButti K."/>
            <person name="Pangilinan J."/>
            <person name="Lipzen A."/>
            <person name="Riley R."/>
            <person name="Andreopoulos W."/>
            <person name="He G."/>
            <person name="Johnson J."/>
            <person name="Nolan M."/>
            <person name="Tritt A."/>
            <person name="Barry K.W."/>
            <person name="Grigoriev I.V."/>
            <person name="Nagy L.G."/>
            <person name="Hibbett D."/>
            <person name="Henrissat B."/>
            <person name="Matheny P.B."/>
            <person name="Labbe J."/>
            <person name="Martin F.M."/>
        </authorList>
    </citation>
    <scope>NUCLEOTIDE SEQUENCE</scope>
    <source>
        <strain evidence="1">HHB10654</strain>
    </source>
</reference>
<gene>
    <name evidence="1" type="ORF">BV25DRAFT_1822925</name>
</gene>
<comment type="caution">
    <text evidence="1">The sequence shown here is derived from an EMBL/GenBank/DDBJ whole genome shotgun (WGS) entry which is preliminary data.</text>
</comment>
<reference evidence="1" key="1">
    <citation type="submission" date="2021-03" db="EMBL/GenBank/DDBJ databases">
        <authorList>
            <consortium name="DOE Joint Genome Institute"/>
            <person name="Ahrendt S."/>
            <person name="Looney B.P."/>
            <person name="Miyauchi S."/>
            <person name="Morin E."/>
            <person name="Drula E."/>
            <person name="Courty P.E."/>
            <person name="Chicoki N."/>
            <person name="Fauchery L."/>
            <person name="Kohler A."/>
            <person name="Kuo A."/>
            <person name="Labutti K."/>
            <person name="Pangilinan J."/>
            <person name="Lipzen A."/>
            <person name="Riley R."/>
            <person name="Andreopoulos W."/>
            <person name="He G."/>
            <person name="Johnson J."/>
            <person name="Barry K.W."/>
            <person name="Grigoriev I.V."/>
            <person name="Nagy L."/>
            <person name="Hibbett D."/>
            <person name="Henrissat B."/>
            <person name="Matheny P.B."/>
            <person name="Labbe J."/>
            <person name="Martin F."/>
        </authorList>
    </citation>
    <scope>NUCLEOTIDE SEQUENCE</scope>
    <source>
        <strain evidence="1">HHB10654</strain>
    </source>
</reference>
<organism evidence="1 2">
    <name type="scientific">Artomyces pyxidatus</name>
    <dbReference type="NCBI Taxonomy" id="48021"/>
    <lineage>
        <taxon>Eukaryota</taxon>
        <taxon>Fungi</taxon>
        <taxon>Dikarya</taxon>
        <taxon>Basidiomycota</taxon>
        <taxon>Agaricomycotina</taxon>
        <taxon>Agaricomycetes</taxon>
        <taxon>Russulales</taxon>
        <taxon>Auriscalpiaceae</taxon>
        <taxon>Artomyces</taxon>
    </lineage>
</organism>